<dbReference type="CDD" id="cd00161">
    <property type="entry name" value="beta-trefoil_Ricin-like"/>
    <property type="match status" value="1"/>
</dbReference>
<sequence length="205" mass="22603">MSMLRRRFTRLTMALITAAAALVAVPLVTAQPAQAAASICSSRYGADWNVGNQGFWWGAAAASRAQSTRMVIDIAGPSTANGALSHIWNWYNGESQYWCLHRINFADGSYAYQMRNYYTGKCLDLVTNPANGSRVKQQDCNSGYPNQRWVQEYVGSVTTPEGSKSGYSFRRDDTNYCLDVLGQGTVAGTPLQVWGCKYSGNQVFY</sequence>
<organism evidence="3 4">
    <name type="scientific">Planotetraspora silvatica</name>
    <dbReference type="NCBI Taxonomy" id="234614"/>
    <lineage>
        <taxon>Bacteria</taxon>
        <taxon>Bacillati</taxon>
        <taxon>Actinomycetota</taxon>
        <taxon>Actinomycetes</taxon>
        <taxon>Streptosporangiales</taxon>
        <taxon>Streptosporangiaceae</taxon>
        <taxon>Planotetraspora</taxon>
    </lineage>
</organism>
<keyword evidence="1" id="KW-0732">Signal</keyword>
<dbReference type="SUPFAM" id="SSF50370">
    <property type="entry name" value="Ricin B-like lectins"/>
    <property type="match status" value="1"/>
</dbReference>
<evidence type="ECO:0000313" key="3">
    <source>
        <dbReference type="EMBL" id="GII48371.1"/>
    </source>
</evidence>
<feature type="signal peptide" evidence="1">
    <location>
        <begin position="1"/>
        <end position="35"/>
    </location>
</feature>
<dbReference type="Proteomes" id="UP000644610">
    <property type="component" value="Unassembled WGS sequence"/>
</dbReference>
<reference evidence="3" key="1">
    <citation type="submission" date="2021-01" db="EMBL/GenBank/DDBJ databases">
        <title>Whole genome shotgun sequence of Planotetraspora silvatica NBRC 100141.</title>
        <authorList>
            <person name="Komaki H."/>
            <person name="Tamura T."/>
        </authorList>
    </citation>
    <scope>NUCLEOTIDE SEQUENCE</scope>
    <source>
        <strain evidence="3">NBRC 100141</strain>
    </source>
</reference>
<evidence type="ECO:0000313" key="4">
    <source>
        <dbReference type="Proteomes" id="UP000644610"/>
    </source>
</evidence>
<keyword evidence="4" id="KW-1185">Reference proteome</keyword>
<dbReference type="InterPro" id="IPR006311">
    <property type="entry name" value="TAT_signal"/>
</dbReference>
<feature type="chain" id="PRO_5035258018" description="Ricin B lectin domain-containing protein" evidence="1">
    <location>
        <begin position="36"/>
        <end position="205"/>
    </location>
</feature>
<protein>
    <recommendedName>
        <fullName evidence="2">Ricin B lectin domain-containing protein</fullName>
    </recommendedName>
</protein>
<dbReference type="AlphaFoldDB" id="A0A8J3UPT1"/>
<dbReference type="InterPro" id="IPR035992">
    <property type="entry name" value="Ricin_B-like_lectins"/>
</dbReference>
<dbReference type="EMBL" id="BOOQ01000031">
    <property type="protein sequence ID" value="GII48371.1"/>
    <property type="molecule type" value="Genomic_DNA"/>
</dbReference>
<proteinExistence type="predicted"/>
<feature type="domain" description="Ricin B lectin" evidence="2">
    <location>
        <begin position="57"/>
        <end position="205"/>
    </location>
</feature>
<evidence type="ECO:0000256" key="1">
    <source>
        <dbReference type="SAM" id="SignalP"/>
    </source>
</evidence>
<gene>
    <name evidence="3" type="ORF">Psi02_47950</name>
</gene>
<dbReference type="PROSITE" id="PS51318">
    <property type="entry name" value="TAT"/>
    <property type="match status" value="1"/>
</dbReference>
<evidence type="ECO:0000259" key="2">
    <source>
        <dbReference type="SMART" id="SM00458"/>
    </source>
</evidence>
<name>A0A8J3UPT1_9ACTN</name>
<dbReference type="Gene3D" id="2.80.10.50">
    <property type="match status" value="1"/>
</dbReference>
<accession>A0A8J3UPT1</accession>
<dbReference type="Pfam" id="PF14200">
    <property type="entry name" value="RicinB_lectin_2"/>
    <property type="match status" value="1"/>
</dbReference>
<dbReference type="InterPro" id="IPR000772">
    <property type="entry name" value="Ricin_B_lectin"/>
</dbReference>
<dbReference type="SMART" id="SM00458">
    <property type="entry name" value="RICIN"/>
    <property type="match status" value="1"/>
</dbReference>
<dbReference type="PROSITE" id="PS50231">
    <property type="entry name" value="RICIN_B_LECTIN"/>
    <property type="match status" value="1"/>
</dbReference>
<comment type="caution">
    <text evidence="3">The sequence shown here is derived from an EMBL/GenBank/DDBJ whole genome shotgun (WGS) entry which is preliminary data.</text>
</comment>